<evidence type="ECO:0000256" key="1">
    <source>
        <dbReference type="SAM" id="Phobius"/>
    </source>
</evidence>
<evidence type="ECO:0000259" key="2">
    <source>
        <dbReference type="PROSITE" id="PS50234"/>
    </source>
</evidence>
<keyword evidence="1" id="KW-1133">Transmembrane helix</keyword>
<keyword evidence="1" id="KW-0812">Transmembrane</keyword>
<dbReference type="Pfam" id="PF13519">
    <property type="entry name" value="VWA_2"/>
    <property type="match status" value="1"/>
</dbReference>
<accession>A0ABY8QR01</accession>
<gene>
    <name evidence="3" type="ORF">LWF01_11890</name>
</gene>
<keyword evidence="4" id="KW-1185">Reference proteome</keyword>
<evidence type="ECO:0000313" key="4">
    <source>
        <dbReference type="Proteomes" id="UP001209083"/>
    </source>
</evidence>
<organism evidence="3 4">
    <name type="scientific">Saxibacter everestensis</name>
    <dbReference type="NCBI Taxonomy" id="2909229"/>
    <lineage>
        <taxon>Bacteria</taxon>
        <taxon>Bacillati</taxon>
        <taxon>Actinomycetota</taxon>
        <taxon>Actinomycetes</taxon>
        <taxon>Micrococcales</taxon>
        <taxon>Brevibacteriaceae</taxon>
        <taxon>Saxibacter</taxon>
    </lineage>
</organism>
<feature type="domain" description="VWFA" evidence="2">
    <location>
        <begin position="94"/>
        <end position="283"/>
    </location>
</feature>
<sequence>MGLTFWWLAIALAVTGAAIVWCLLRRGNRRGQAVPVAHSERLTALPLYRHKLRRYQRVLAATISITLVAGLSALAVAARPTERSTHTPEQHNRDIILCLDVSGSMLASDAAVAEKFAQLARKFDGERIGLTLFDSSAVSVFPLTDDYDFVAEQLSTLAKAFTNQDGDVDFYSGTGLGGGSSLIGDGLASCVQSFDRPTENRARSVVFATDNYVSGSPIYTLPQAAELARKEKVRVYGINPNDFSAGSHQAKEGAEMRNCMERTDGEYYALDDAKAVGEIVATVQEREASLLSSAPTLLIADRPTPSIILTLLGLIAFLVLVWRLKL</sequence>
<feature type="transmembrane region" description="Helical" evidence="1">
    <location>
        <begin position="306"/>
        <end position="324"/>
    </location>
</feature>
<reference evidence="3 4" key="1">
    <citation type="submission" date="2023-05" db="EMBL/GenBank/DDBJ databases">
        <title>Lithophilousrod everest ZFBP1038 complete genpme.</title>
        <authorList>
            <person name="Tian M."/>
        </authorList>
    </citation>
    <scope>NUCLEOTIDE SEQUENCE [LARGE SCALE GENOMIC DNA]</scope>
    <source>
        <strain evidence="3 4">ZFBP1038</strain>
    </source>
</reference>
<dbReference type="EMBL" id="CP090958">
    <property type="protein sequence ID" value="WGW10816.1"/>
    <property type="molecule type" value="Genomic_DNA"/>
</dbReference>
<dbReference type="Proteomes" id="UP001209083">
    <property type="component" value="Chromosome"/>
</dbReference>
<protein>
    <submittedName>
        <fullName evidence="3">VWA domain-containing protein</fullName>
    </submittedName>
</protein>
<keyword evidence="1" id="KW-0472">Membrane</keyword>
<dbReference type="SMART" id="SM00327">
    <property type="entry name" value="VWA"/>
    <property type="match status" value="1"/>
</dbReference>
<dbReference type="Gene3D" id="3.40.50.410">
    <property type="entry name" value="von Willebrand factor, type A domain"/>
    <property type="match status" value="1"/>
</dbReference>
<dbReference type="PROSITE" id="PS50234">
    <property type="entry name" value="VWFA"/>
    <property type="match status" value="1"/>
</dbReference>
<dbReference type="SUPFAM" id="SSF53300">
    <property type="entry name" value="vWA-like"/>
    <property type="match status" value="1"/>
</dbReference>
<feature type="transmembrane region" description="Helical" evidence="1">
    <location>
        <begin position="58"/>
        <end position="78"/>
    </location>
</feature>
<dbReference type="InterPro" id="IPR036465">
    <property type="entry name" value="vWFA_dom_sf"/>
</dbReference>
<name>A0ABY8QR01_9MICO</name>
<evidence type="ECO:0000313" key="3">
    <source>
        <dbReference type="EMBL" id="WGW10816.1"/>
    </source>
</evidence>
<dbReference type="InterPro" id="IPR002035">
    <property type="entry name" value="VWF_A"/>
</dbReference>
<proteinExistence type="predicted"/>
<dbReference type="RefSeq" id="WP_349637599.1">
    <property type="nucleotide sequence ID" value="NZ_CP090958.1"/>
</dbReference>
<feature type="transmembrane region" description="Helical" evidence="1">
    <location>
        <begin position="6"/>
        <end position="24"/>
    </location>
</feature>